<dbReference type="InterPro" id="IPR014284">
    <property type="entry name" value="RNA_pol_sigma-70_dom"/>
</dbReference>
<comment type="caution">
    <text evidence="6">The sequence shown here is derived from an EMBL/GenBank/DDBJ whole genome shotgun (WGS) entry which is preliminary data.</text>
</comment>
<evidence type="ECO:0000256" key="3">
    <source>
        <dbReference type="ARBA" id="ARBA00023082"/>
    </source>
</evidence>
<dbReference type="PANTHER" id="PTHR43133:SF39">
    <property type="entry name" value="SIMILAR TO RNA POLYMERASE SIGMA-E FACTOR"/>
    <property type="match status" value="1"/>
</dbReference>
<dbReference type="NCBIfam" id="TIGR02937">
    <property type="entry name" value="sigma70-ECF"/>
    <property type="match status" value="1"/>
</dbReference>
<evidence type="ECO:0000256" key="1">
    <source>
        <dbReference type="ARBA" id="ARBA00010641"/>
    </source>
</evidence>
<feature type="domain" description="RNA polymerase sigma-70 ECF-like HTH" evidence="5">
    <location>
        <begin position="1"/>
        <end position="184"/>
    </location>
</feature>
<evidence type="ECO:0000256" key="4">
    <source>
        <dbReference type="ARBA" id="ARBA00023163"/>
    </source>
</evidence>
<keyword evidence="4" id="KW-0804">Transcription</keyword>
<sequence>MADVTEWLHAAQRGDEVALGRLFELLYPDLRRIAHARLRGSAQELLNTTALVHESFLRLVRLERLEVADRPRFLAYVARVMRSIVVDLVRATRAARRGGGAAALPLDTGFDAEPAGAADAGEVLRVHEALAELGAHDERLVRVVELRYFAGLEMEEVALALGVGKRTAERDWERARLFLYQSLRN</sequence>
<dbReference type="InterPro" id="IPR039425">
    <property type="entry name" value="RNA_pol_sigma-70-like"/>
</dbReference>
<reference evidence="6 7" key="1">
    <citation type="submission" date="2020-05" db="EMBL/GenBank/DDBJ databases">
        <title>Aquincola sp. isolate from soil.</title>
        <authorList>
            <person name="Han J."/>
            <person name="Kim D.-U."/>
        </authorList>
    </citation>
    <scope>NUCLEOTIDE SEQUENCE [LARGE SCALE GENOMIC DNA]</scope>
    <source>
        <strain evidence="6 7">S2</strain>
    </source>
</reference>
<dbReference type="EMBL" id="JABRWJ010000012">
    <property type="protein sequence ID" value="NRF71464.1"/>
    <property type="molecule type" value="Genomic_DNA"/>
</dbReference>
<keyword evidence="3" id="KW-0731">Sigma factor</keyword>
<comment type="similarity">
    <text evidence="1">Belongs to the sigma-70 factor family. ECF subfamily.</text>
</comment>
<dbReference type="InterPro" id="IPR036388">
    <property type="entry name" value="WH-like_DNA-bd_sf"/>
</dbReference>
<dbReference type="PANTHER" id="PTHR43133">
    <property type="entry name" value="RNA POLYMERASE ECF-TYPE SIGMA FACTO"/>
    <property type="match status" value="1"/>
</dbReference>
<keyword evidence="2" id="KW-0805">Transcription regulation</keyword>
<dbReference type="Gene3D" id="1.10.1740.10">
    <property type="match status" value="1"/>
</dbReference>
<protein>
    <submittedName>
        <fullName evidence="6">Sigma-70 family RNA polymerase sigma factor</fullName>
    </submittedName>
</protein>
<dbReference type="InterPro" id="IPR011517">
    <property type="entry name" value="RNA_pol_sigma70_ECF-like"/>
</dbReference>
<organism evidence="6 7">
    <name type="scientific">Pseudaquabacterium terrae</name>
    <dbReference type="NCBI Taxonomy" id="2732868"/>
    <lineage>
        <taxon>Bacteria</taxon>
        <taxon>Pseudomonadati</taxon>
        <taxon>Pseudomonadota</taxon>
        <taxon>Betaproteobacteria</taxon>
        <taxon>Burkholderiales</taxon>
        <taxon>Sphaerotilaceae</taxon>
        <taxon>Pseudaquabacterium</taxon>
    </lineage>
</organism>
<dbReference type="InterPro" id="IPR013325">
    <property type="entry name" value="RNA_pol_sigma_r2"/>
</dbReference>
<dbReference type="NCBIfam" id="TIGR02999">
    <property type="entry name" value="Sig-70_X6"/>
    <property type="match status" value="1"/>
</dbReference>
<dbReference type="SUPFAM" id="SSF88659">
    <property type="entry name" value="Sigma3 and sigma4 domains of RNA polymerase sigma factors"/>
    <property type="match status" value="1"/>
</dbReference>
<dbReference type="InterPro" id="IPR053812">
    <property type="entry name" value="HTH_Sigma70_ECF-like"/>
</dbReference>
<dbReference type="SUPFAM" id="SSF88946">
    <property type="entry name" value="Sigma2 domain of RNA polymerase sigma factors"/>
    <property type="match status" value="1"/>
</dbReference>
<gene>
    <name evidence="6" type="ORF">HLB44_31205</name>
</gene>
<dbReference type="Pfam" id="PF07638">
    <property type="entry name" value="Sigma70_ECF"/>
    <property type="match status" value="1"/>
</dbReference>
<evidence type="ECO:0000256" key="2">
    <source>
        <dbReference type="ARBA" id="ARBA00023015"/>
    </source>
</evidence>
<evidence type="ECO:0000313" key="7">
    <source>
        <dbReference type="Proteomes" id="UP000737171"/>
    </source>
</evidence>
<accession>A0ABX2ERZ5</accession>
<dbReference type="InterPro" id="IPR013324">
    <property type="entry name" value="RNA_pol_sigma_r3/r4-like"/>
</dbReference>
<evidence type="ECO:0000259" key="5">
    <source>
        <dbReference type="Pfam" id="PF07638"/>
    </source>
</evidence>
<dbReference type="Gene3D" id="1.10.10.10">
    <property type="entry name" value="Winged helix-like DNA-binding domain superfamily/Winged helix DNA-binding domain"/>
    <property type="match status" value="1"/>
</dbReference>
<keyword evidence="7" id="KW-1185">Reference proteome</keyword>
<name>A0ABX2ERZ5_9BURK</name>
<dbReference type="RefSeq" id="WP_173132691.1">
    <property type="nucleotide sequence ID" value="NZ_JABRWJ010000012.1"/>
</dbReference>
<dbReference type="Proteomes" id="UP000737171">
    <property type="component" value="Unassembled WGS sequence"/>
</dbReference>
<proteinExistence type="inferred from homology"/>
<evidence type="ECO:0000313" key="6">
    <source>
        <dbReference type="EMBL" id="NRF71464.1"/>
    </source>
</evidence>